<comment type="caution">
    <text evidence="2">The sequence shown here is derived from an EMBL/GenBank/DDBJ whole genome shotgun (WGS) entry which is preliminary data.</text>
</comment>
<protein>
    <submittedName>
        <fullName evidence="2">Hint domain-containing protein</fullName>
    </submittedName>
</protein>
<dbReference type="InterPro" id="IPR006141">
    <property type="entry name" value="Intein_N"/>
</dbReference>
<dbReference type="InterPro" id="IPR003587">
    <property type="entry name" value="Hint_dom_N"/>
</dbReference>
<dbReference type="RefSeq" id="WP_271887874.1">
    <property type="nucleotide sequence ID" value="NZ_JAQBIE010000004.1"/>
</dbReference>
<dbReference type="SUPFAM" id="SSF51294">
    <property type="entry name" value="Hedgehog/intein (Hint) domain"/>
    <property type="match status" value="1"/>
</dbReference>
<evidence type="ECO:0000313" key="2">
    <source>
        <dbReference type="EMBL" id="MDB6176749.1"/>
    </source>
</evidence>
<dbReference type="Proteomes" id="UP001165641">
    <property type="component" value="Unassembled WGS sequence"/>
</dbReference>
<dbReference type="Gene3D" id="2.170.16.10">
    <property type="entry name" value="Hedgehog/Intein (Hint) domain"/>
    <property type="match status" value="1"/>
</dbReference>
<name>A0ABT4ZBS9_9RHOB</name>
<feature type="domain" description="Hint" evidence="1">
    <location>
        <begin position="172"/>
        <end position="285"/>
    </location>
</feature>
<reference evidence="2" key="1">
    <citation type="submission" date="2022-12" db="EMBL/GenBank/DDBJ databases">
        <title>Paracoccus onchidii sp. nov., isolated from a marine invertebrate from the South China Sea.</title>
        <authorList>
            <person name="Xu S."/>
            <person name="Liu Z."/>
            <person name="Xu Y."/>
        </authorList>
    </citation>
    <scope>NUCLEOTIDE SEQUENCE</scope>
    <source>
        <strain evidence="2">Z330</strain>
    </source>
</reference>
<dbReference type="EMBL" id="JAQBIE010000004">
    <property type="protein sequence ID" value="MDB6176749.1"/>
    <property type="molecule type" value="Genomic_DNA"/>
</dbReference>
<evidence type="ECO:0000259" key="1">
    <source>
        <dbReference type="SMART" id="SM00306"/>
    </source>
</evidence>
<proteinExistence type="predicted"/>
<evidence type="ECO:0000313" key="3">
    <source>
        <dbReference type="Proteomes" id="UP001165641"/>
    </source>
</evidence>
<dbReference type="SMART" id="SM00306">
    <property type="entry name" value="HintN"/>
    <property type="match status" value="1"/>
</dbReference>
<sequence>MPTTWNGIYLGHVAQSMDPQEGNNVAENAGSSQFVGQTFGSATEPLYEQIVSVEAADFFDTNSTNGTSVLNQNNSNGTDEFTTDIDADGVDETYQFDAGAAYWATITYFDGTTETVAIPVFQATTGDLFVGPSLAPATNTILASKAITSIRLDSLIENEYSGVTTSRPVVDFACFAAGTMIATPAGDVRIEDLSQGDLVLTADQDAQQIQWIGGASVDLVAAPNMRPVRISAGALGQGLPSHDLIVSPQHRVLVRSKIAQRMFGTDEVLVAAKQLLELDGIALVQDIDSVTYYHFLFDRHQMVWSNGALTESLFTGPEALKSVGPAARDEILALFPELENTPETVPARPIIPGRKARQMAARHVRNGQSVLS</sequence>
<keyword evidence="3" id="KW-1185">Reference proteome</keyword>
<dbReference type="Pfam" id="PF13403">
    <property type="entry name" value="Hint_2"/>
    <property type="match status" value="1"/>
</dbReference>
<organism evidence="2 3">
    <name type="scientific">Paracoccus onchidii</name>
    <dbReference type="NCBI Taxonomy" id="3017813"/>
    <lineage>
        <taxon>Bacteria</taxon>
        <taxon>Pseudomonadati</taxon>
        <taxon>Pseudomonadota</taxon>
        <taxon>Alphaproteobacteria</taxon>
        <taxon>Rhodobacterales</taxon>
        <taxon>Paracoccaceae</taxon>
        <taxon>Paracoccus</taxon>
    </lineage>
</organism>
<dbReference type="InterPro" id="IPR036844">
    <property type="entry name" value="Hint_dom_sf"/>
</dbReference>
<dbReference type="PROSITE" id="PS50817">
    <property type="entry name" value="INTEIN_N_TER"/>
    <property type="match status" value="1"/>
</dbReference>
<accession>A0ABT4ZBS9</accession>
<gene>
    <name evidence="2" type="ORF">PAF17_04425</name>
</gene>
<dbReference type="InterPro" id="IPR028992">
    <property type="entry name" value="Hedgehog/Intein_dom"/>
</dbReference>